<name>A0A2A2M6F4_9GAMM</name>
<proteinExistence type="predicted"/>
<dbReference type="RefSeq" id="WP_095661815.1">
    <property type="nucleotide sequence ID" value="NZ_JAWZZV010000021.1"/>
</dbReference>
<evidence type="ECO:0008006" key="3">
    <source>
        <dbReference type="Google" id="ProtNLM"/>
    </source>
</evidence>
<comment type="caution">
    <text evidence="1">The sequence shown here is derived from an EMBL/GenBank/DDBJ whole genome shotgun (WGS) entry which is preliminary data.</text>
</comment>
<sequence>MYGTRQHVCAQLEEGFSADTPLALLIWSTDDMAAFAEGWDLSLNDEEVQAVLAKIGAIDDHHLNGVGAELAGNLLNEVKDELHQVTLPASLLTRVVTLAEQAIWPKEWQSRDENREIPEGMQHKLNDLIQIRKLLQY</sequence>
<organism evidence="1 2">
    <name type="scientific">Hafnia paralvei</name>
    <dbReference type="NCBI Taxonomy" id="546367"/>
    <lineage>
        <taxon>Bacteria</taxon>
        <taxon>Pseudomonadati</taxon>
        <taxon>Pseudomonadota</taxon>
        <taxon>Gammaproteobacteria</taxon>
        <taxon>Enterobacterales</taxon>
        <taxon>Hafniaceae</taxon>
        <taxon>Hafnia</taxon>
    </lineage>
</organism>
<protein>
    <recommendedName>
        <fullName evidence="3">DUF1380 domain-containing protein</fullName>
    </recommendedName>
</protein>
<keyword evidence="2" id="KW-1185">Reference proteome</keyword>
<evidence type="ECO:0000313" key="2">
    <source>
        <dbReference type="Proteomes" id="UP000218796"/>
    </source>
</evidence>
<dbReference type="EMBL" id="NQMS01000020">
    <property type="protein sequence ID" value="PAV94065.1"/>
    <property type="molecule type" value="Genomic_DNA"/>
</dbReference>
<evidence type="ECO:0000313" key="1">
    <source>
        <dbReference type="EMBL" id="PAV94065.1"/>
    </source>
</evidence>
<accession>A0A2A2M6F4</accession>
<dbReference type="AlphaFoldDB" id="A0A2A2M6F4"/>
<dbReference type="Proteomes" id="UP000218796">
    <property type="component" value="Unassembled WGS sequence"/>
</dbReference>
<dbReference type="OrthoDB" id="6612447at2"/>
<reference evidence="1 2" key="1">
    <citation type="submission" date="2017-08" db="EMBL/GenBank/DDBJ databases">
        <title>Draft Genome Sequence of Hafnia alvei CITHA-6 Isolated from Raw Bovine Milk.</title>
        <authorList>
            <person name="Culligan E.P."/>
            <person name="Mcsweeney A."/>
            <person name="O'Doherty C."/>
            <person name="Gleeson E."/>
            <person name="O'Riordan D."/>
            <person name="Sleator R.D."/>
        </authorList>
    </citation>
    <scope>NUCLEOTIDE SEQUENCE [LARGE SCALE GENOMIC DNA]</scope>
    <source>
        <strain evidence="1 2">CITHA-6</strain>
    </source>
</reference>
<gene>
    <name evidence="1" type="ORF">CJD50_22575</name>
</gene>
<dbReference type="Pfam" id="PF07128">
    <property type="entry name" value="DUF1380"/>
    <property type="match status" value="1"/>
</dbReference>
<dbReference type="InterPro" id="IPR009811">
    <property type="entry name" value="DUF1380"/>
</dbReference>